<protein>
    <submittedName>
        <fullName evidence="1">Zinc finger MYM-type protein 5</fullName>
    </submittedName>
</protein>
<organism evidence="1 2">
    <name type="scientific">Caerostris extrusa</name>
    <name type="common">Bark spider</name>
    <name type="synonym">Caerostris bankana</name>
    <dbReference type="NCBI Taxonomy" id="172846"/>
    <lineage>
        <taxon>Eukaryota</taxon>
        <taxon>Metazoa</taxon>
        <taxon>Ecdysozoa</taxon>
        <taxon>Arthropoda</taxon>
        <taxon>Chelicerata</taxon>
        <taxon>Arachnida</taxon>
        <taxon>Araneae</taxon>
        <taxon>Araneomorphae</taxon>
        <taxon>Entelegynae</taxon>
        <taxon>Araneoidea</taxon>
        <taxon>Araneidae</taxon>
        <taxon>Caerostris</taxon>
    </lineage>
</organism>
<keyword evidence="2" id="KW-1185">Reference proteome</keyword>
<gene>
    <name evidence="1" type="primary">ZMYM5</name>
    <name evidence="1" type="ORF">CEXT_279001</name>
</gene>
<reference evidence="1 2" key="1">
    <citation type="submission" date="2021-06" db="EMBL/GenBank/DDBJ databases">
        <title>Caerostris extrusa draft genome.</title>
        <authorList>
            <person name="Kono N."/>
            <person name="Arakawa K."/>
        </authorList>
    </citation>
    <scope>NUCLEOTIDE SEQUENCE [LARGE SCALE GENOMIC DNA]</scope>
</reference>
<dbReference type="EMBL" id="BPLR01012125">
    <property type="protein sequence ID" value="GIY51549.1"/>
    <property type="molecule type" value="Genomic_DNA"/>
</dbReference>
<dbReference type="Proteomes" id="UP001054945">
    <property type="component" value="Unassembled WGS sequence"/>
</dbReference>
<evidence type="ECO:0000313" key="1">
    <source>
        <dbReference type="EMBL" id="GIY51549.1"/>
    </source>
</evidence>
<comment type="caution">
    <text evidence="1">The sequence shown here is derived from an EMBL/GenBank/DDBJ whole genome shotgun (WGS) entry which is preliminary data.</text>
</comment>
<dbReference type="AlphaFoldDB" id="A0AAV4U1F7"/>
<name>A0AAV4U1F7_CAEEX</name>
<proteinExistence type="predicted"/>
<sequence>MQIWIEGYDDWKHIVETIERRETSKNHLDSCLVYEQWRLHGTLDEAQEFILKKENLFGAKYIEDSLMII</sequence>
<accession>A0AAV4U1F7</accession>
<evidence type="ECO:0000313" key="2">
    <source>
        <dbReference type="Proteomes" id="UP001054945"/>
    </source>
</evidence>